<accession>A0ABD5VE33</accession>
<comment type="catalytic activity">
    <reaction evidence="6">
        <text>Endonucleolytic cleavage of RNA, removing 5'-extranucleotides from tRNA precursor.</text>
        <dbReference type="EC" id="3.1.26.5"/>
    </reaction>
</comment>
<dbReference type="GO" id="GO:0005737">
    <property type="term" value="C:cytoplasm"/>
    <property type="evidence" value="ECO:0007669"/>
    <property type="project" value="UniProtKB-SubCell"/>
</dbReference>
<name>A0ABD5VE33_9EURY</name>
<gene>
    <name evidence="6" type="primary">rnp3</name>
    <name evidence="8" type="ORF">ACFQGB_12460</name>
</gene>
<comment type="caution">
    <text evidence="8">The sequence shown here is derived from an EMBL/GenBank/DDBJ whole genome shotgun (WGS) entry which is preliminary data.</text>
</comment>
<dbReference type="HAMAP" id="MF_00756">
    <property type="entry name" value="RNase_P_3"/>
    <property type="match status" value="1"/>
</dbReference>
<evidence type="ECO:0000256" key="3">
    <source>
        <dbReference type="ARBA" id="ARBA00022722"/>
    </source>
</evidence>
<feature type="region of interest" description="Disordered" evidence="7">
    <location>
        <begin position="227"/>
        <end position="246"/>
    </location>
</feature>
<dbReference type="EMBL" id="JBHSXN010000002">
    <property type="protein sequence ID" value="MFC6953677.1"/>
    <property type="molecule type" value="Genomic_DNA"/>
</dbReference>
<sequence length="246" mass="27165">MTGFYEAVHARPDGESTVRRCAEHAAALGYDGVVVRNHGDARSDVDTDAVADAVGIDVVDGLEIRANSPEQASGYVGNYRPKYTLLLVHGGTNRMNRFAVEQERVDVLAHPMRGDGDFNHVLAKAAAEHGVRVEFDLSGVLRATGGQRVQALGDLRKLRELVEYYDVPYVVSADGTSHRHLRGPRALAAVGERIGFSREQVEDGLREWGRLVARNREVTAPDYIEPGVRRGRYRDHHDATGDDREQ</sequence>
<keyword evidence="1 6" id="KW-0963">Cytoplasm</keyword>
<dbReference type="GO" id="GO:0001682">
    <property type="term" value="P:tRNA 5'-leader removal"/>
    <property type="evidence" value="ECO:0007669"/>
    <property type="project" value="UniProtKB-UniRule"/>
</dbReference>
<evidence type="ECO:0000256" key="5">
    <source>
        <dbReference type="ARBA" id="ARBA00022801"/>
    </source>
</evidence>
<organism evidence="8 9">
    <name type="scientific">Halorubellus litoreus</name>
    <dbReference type="NCBI Taxonomy" id="755308"/>
    <lineage>
        <taxon>Archaea</taxon>
        <taxon>Methanobacteriati</taxon>
        <taxon>Methanobacteriota</taxon>
        <taxon>Stenosarchaea group</taxon>
        <taxon>Halobacteria</taxon>
        <taxon>Halobacteriales</taxon>
        <taxon>Halorubellaceae</taxon>
        <taxon>Halorubellus</taxon>
    </lineage>
</organism>
<evidence type="ECO:0000256" key="2">
    <source>
        <dbReference type="ARBA" id="ARBA00022694"/>
    </source>
</evidence>
<comment type="subcellular location">
    <subcellularLocation>
        <location evidence="6">Cytoplasm</location>
    </subcellularLocation>
</comment>
<evidence type="ECO:0000313" key="8">
    <source>
        <dbReference type="EMBL" id="MFC6953677.1"/>
    </source>
</evidence>
<evidence type="ECO:0000313" key="9">
    <source>
        <dbReference type="Proteomes" id="UP001596395"/>
    </source>
</evidence>
<comment type="subunit">
    <text evidence="6">Consists of a catalytic RNA component and at least 4-5 protein subunits.</text>
</comment>
<comment type="function">
    <text evidence="6">Part of ribonuclease P, a protein complex that generates mature tRNA molecules by cleaving their 5'-ends.</text>
</comment>
<protein>
    <recommendedName>
        <fullName evidence="6">Ribonuclease P protein component 3</fullName>
        <shortName evidence="6">RNase P component 3</shortName>
        <ecNumber evidence="6">3.1.26.5</ecNumber>
    </recommendedName>
    <alternativeName>
        <fullName evidence="6">Rpp30</fullName>
    </alternativeName>
</protein>
<dbReference type="Proteomes" id="UP001596395">
    <property type="component" value="Unassembled WGS sequence"/>
</dbReference>
<dbReference type="GO" id="GO:0030677">
    <property type="term" value="C:ribonuclease P complex"/>
    <property type="evidence" value="ECO:0007669"/>
    <property type="project" value="UniProtKB-UniRule"/>
</dbReference>
<dbReference type="Gene3D" id="3.20.20.140">
    <property type="entry name" value="Metal-dependent hydrolases"/>
    <property type="match status" value="1"/>
</dbReference>
<dbReference type="SUPFAM" id="SSF89550">
    <property type="entry name" value="PHP domain-like"/>
    <property type="match status" value="1"/>
</dbReference>
<keyword evidence="3 6" id="KW-0540">Nuclease</keyword>
<keyword evidence="2 6" id="KW-0819">tRNA processing</keyword>
<dbReference type="RefSeq" id="WP_336350632.1">
    <property type="nucleotide sequence ID" value="NZ_JAZAQL010000002.1"/>
</dbReference>
<dbReference type="InterPro" id="IPR023539">
    <property type="entry name" value="RNase_P_comp-3_arc"/>
</dbReference>
<reference evidence="8 9" key="1">
    <citation type="journal article" date="2019" name="Int. J. Syst. Evol. Microbiol.">
        <title>The Global Catalogue of Microorganisms (GCM) 10K type strain sequencing project: providing services to taxonomists for standard genome sequencing and annotation.</title>
        <authorList>
            <consortium name="The Broad Institute Genomics Platform"/>
            <consortium name="The Broad Institute Genome Sequencing Center for Infectious Disease"/>
            <person name="Wu L."/>
            <person name="Ma J."/>
        </authorList>
    </citation>
    <scope>NUCLEOTIDE SEQUENCE [LARGE SCALE GENOMIC DNA]</scope>
    <source>
        <strain evidence="8 9">GX26</strain>
    </source>
</reference>
<dbReference type="AlphaFoldDB" id="A0ABD5VE33"/>
<keyword evidence="5 6" id="KW-0378">Hydrolase</keyword>
<dbReference type="InterPro" id="IPR002738">
    <property type="entry name" value="RNase_P_p30"/>
</dbReference>
<feature type="compositionally biased region" description="Basic and acidic residues" evidence="7">
    <location>
        <begin position="235"/>
        <end position="246"/>
    </location>
</feature>
<evidence type="ECO:0000256" key="7">
    <source>
        <dbReference type="SAM" id="MobiDB-lite"/>
    </source>
</evidence>
<keyword evidence="9" id="KW-1185">Reference proteome</keyword>
<comment type="similarity">
    <text evidence="6">Belongs to the eukaryotic/archaeal RNase P protein component 3 family.</text>
</comment>
<evidence type="ECO:0000256" key="4">
    <source>
        <dbReference type="ARBA" id="ARBA00022759"/>
    </source>
</evidence>
<keyword evidence="4 6" id="KW-0255">Endonuclease</keyword>
<dbReference type="InterPro" id="IPR016195">
    <property type="entry name" value="Pol/histidinol_Pase-like"/>
</dbReference>
<proteinExistence type="inferred from homology"/>
<evidence type="ECO:0000256" key="6">
    <source>
        <dbReference type="HAMAP-Rule" id="MF_00756"/>
    </source>
</evidence>
<evidence type="ECO:0000256" key="1">
    <source>
        <dbReference type="ARBA" id="ARBA00022490"/>
    </source>
</evidence>
<dbReference type="GO" id="GO:0004526">
    <property type="term" value="F:ribonuclease P activity"/>
    <property type="evidence" value="ECO:0007669"/>
    <property type="project" value="UniProtKB-UniRule"/>
</dbReference>
<dbReference type="EC" id="3.1.26.5" evidence="6"/>
<dbReference type="Pfam" id="PF01876">
    <property type="entry name" value="RNase_P_p30"/>
    <property type="match status" value="1"/>
</dbReference>